<keyword evidence="2" id="KW-1185">Reference proteome</keyword>
<dbReference type="STRING" id="469383.Cwoe_0733"/>
<dbReference type="InterPro" id="IPR024992">
    <property type="entry name" value="DUF3891"/>
</dbReference>
<gene>
    <name evidence="1" type="ordered locus">Cwoe_0733</name>
</gene>
<dbReference type="eggNOG" id="ENOG502Z9N1">
    <property type="taxonomic scope" value="Bacteria"/>
</dbReference>
<dbReference type="Proteomes" id="UP000008229">
    <property type="component" value="Chromosome"/>
</dbReference>
<reference evidence="1 2" key="1">
    <citation type="journal article" date="2010" name="Stand. Genomic Sci.">
        <title>Complete genome sequence of Conexibacter woesei type strain (ID131577).</title>
        <authorList>
            <person name="Pukall R."/>
            <person name="Lapidus A."/>
            <person name="Glavina Del Rio T."/>
            <person name="Copeland A."/>
            <person name="Tice H."/>
            <person name="Cheng J.-F."/>
            <person name="Lucas S."/>
            <person name="Chen F."/>
            <person name="Nolan M."/>
            <person name="Bruce D."/>
            <person name="Goodwin L."/>
            <person name="Pitluck S."/>
            <person name="Mavromatis K."/>
            <person name="Ivanova N."/>
            <person name="Ovchinnikova G."/>
            <person name="Pati A."/>
            <person name="Chen A."/>
            <person name="Palaniappan K."/>
            <person name="Land M."/>
            <person name="Hauser L."/>
            <person name="Chang Y.-J."/>
            <person name="Jeffries C.D."/>
            <person name="Chain P."/>
            <person name="Meincke L."/>
            <person name="Sims D."/>
            <person name="Brettin T."/>
            <person name="Detter J.C."/>
            <person name="Rohde M."/>
            <person name="Goeker M."/>
            <person name="Bristow J."/>
            <person name="Eisen J.A."/>
            <person name="Markowitz V."/>
            <person name="Kyrpides N.C."/>
            <person name="Klenk H.-P."/>
            <person name="Hugenholtz P."/>
        </authorList>
    </citation>
    <scope>NUCLEOTIDE SEQUENCE [LARGE SCALE GENOMIC DNA]</scope>
    <source>
        <strain evidence="2">DSM 14684 / CIP 108061 / JCM 11494 / NBRC 100937 / ID131577</strain>
    </source>
</reference>
<evidence type="ECO:0000313" key="1">
    <source>
        <dbReference type="EMBL" id="ADB49166.1"/>
    </source>
</evidence>
<evidence type="ECO:0008006" key="3">
    <source>
        <dbReference type="Google" id="ProtNLM"/>
    </source>
</evidence>
<evidence type="ECO:0000313" key="2">
    <source>
        <dbReference type="Proteomes" id="UP000008229"/>
    </source>
</evidence>
<dbReference type="RefSeq" id="WP_012932219.1">
    <property type="nucleotide sequence ID" value="NC_013739.1"/>
</dbReference>
<dbReference type="EMBL" id="CP001854">
    <property type="protein sequence ID" value="ADB49166.1"/>
    <property type="molecule type" value="Genomic_DNA"/>
</dbReference>
<dbReference type="KEGG" id="cwo:Cwoe_0733"/>
<dbReference type="HOGENOM" id="CLU_076871_1_0_11"/>
<organism evidence="1 2">
    <name type="scientific">Conexibacter woesei (strain DSM 14684 / CCUG 47730 / CIP 108061 / JCM 11494 / NBRC 100937 / ID131577)</name>
    <dbReference type="NCBI Taxonomy" id="469383"/>
    <lineage>
        <taxon>Bacteria</taxon>
        <taxon>Bacillati</taxon>
        <taxon>Actinomycetota</taxon>
        <taxon>Thermoleophilia</taxon>
        <taxon>Solirubrobacterales</taxon>
        <taxon>Conexibacteraceae</taxon>
        <taxon>Conexibacter</taxon>
    </lineage>
</organism>
<dbReference type="OrthoDB" id="190426at2"/>
<name>D3FA97_CONWI</name>
<reference evidence="2" key="2">
    <citation type="submission" date="2010-01" db="EMBL/GenBank/DDBJ databases">
        <title>The complete genome of Conexibacter woesei DSM 14684.</title>
        <authorList>
            <consortium name="US DOE Joint Genome Institute (JGI-PGF)"/>
            <person name="Lucas S."/>
            <person name="Copeland A."/>
            <person name="Lapidus A."/>
            <person name="Glavina del Rio T."/>
            <person name="Dalin E."/>
            <person name="Tice H."/>
            <person name="Bruce D."/>
            <person name="Goodwin L."/>
            <person name="Pitluck S."/>
            <person name="Kyrpides N."/>
            <person name="Mavromatis K."/>
            <person name="Ivanova N."/>
            <person name="Mikhailova N."/>
            <person name="Chertkov O."/>
            <person name="Brettin T."/>
            <person name="Detter J.C."/>
            <person name="Han C."/>
            <person name="Larimer F."/>
            <person name="Land M."/>
            <person name="Hauser L."/>
            <person name="Markowitz V."/>
            <person name="Cheng J.-F."/>
            <person name="Hugenholtz P."/>
            <person name="Woyke T."/>
            <person name="Wu D."/>
            <person name="Pukall R."/>
            <person name="Steenblock K."/>
            <person name="Schneider S."/>
            <person name="Klenk H.-P."/>
            <person name="Eisen J.A."/>
        </authorList>
    </citation>
    <scope>NUCLEOTIDE SEQUENCE [LARGE SCALE GENOMIC DNA]</scope>
    <source>
        <strain evidence="2">DSM 14684 / CIP 108061 / JCM 11494 / NBRC 100937 / ID131577</strain>
    </source>
</reference>
<proteinExistence type="predicted"/>
<dbReference type="AlphaFoldDB" id="D3FA97"/>
<protein>
    <recommendedName>
        <fullName evidence="3">DUF3891 domain-containing protein</fullName>
    </recommendedName>
</protein>
<dbReference type="Pfam" id="PF13030">
    <property type="entry name" value="DUF3891"/>
    <property type="match status" value="1"/>
</dbReference>
<sequence>MLVRDAGDAWQIVLQTDHADLSAQLLAAWGGDGFARPQPYASVVRAAQRHDDGWAVWERRPRLAPDGAAPQNFIGVGVPVHLAFYRAGVETACDEDPYAGLLVSMHMSGLYRRRYGVVPAGEMRLSPELRARADVYCDQEEERQAALVAELGAEDAERWTNYALLQVADLVSLYCQLGDLESGVGAPGAVEDVPAADGARTSMAITPLGPWRLRFDPYPFAETPLALTMVRRMVPKRAWASDDDFRTDFYAARPETVRIFAQA</sequence>
<accession>D3FA97</accession>